<protein>
    <submittedName>
        <fullName evidence="1">Thymidylate synthase</fullName>
    </submittedName>
</protein>
<dbReference type="RefSeq" id="WP_256622395.1">
    <property type="nucleotide sequence ID" value="NZ_JTEO01000004.1"/>
</dbReference>
<organism evidence="1 2">
    <name type="scientific">Methanolobus chelungpuianus</name>
    <dbReference type="NCBI Taxonomy" id="502115"/>
    <lineage>
        <taxon>Archaea</taxon>
        <taxon>Methanobacteriati</taxon>
        <taxon>Methanobacteriota</taxon>
        <taxon>Stenosarchaea group</taxon>
        <taxon>Methanomicrobia</taxon>
        <taxon>Methanosarcinales</taxon>
        <taxon>Methanosarcinaceae</taxon>
        <taxon>Methanolobus</taxon>
    </lineage>
</organism>
<dbReference type="Pfam" id="PF02593">
    <property type="entry name" value="DUF166"/>
    <property type="match status" value="1"/>
</dbReference>
<proteinExistence type="predicted"/>
<keyword evidence="2" id="KW-1185">Reference proteome</keyword>
<dbReference type="Proteomes" id="UP001206983">
    <property type="component" value="Unassembled WGS sequence"/>
</dbReference>
<reference evidence="1 2" key="1">
    <citation type="journal article" date="2011" name="Appl. Environ. Microbiol.">
        <title>Methanogenic archaea isolated from Taiwan's Chelungpu fault.</title>
        <authorList>
            <person name="Wu S.Y."/>
            <person name="Lai M.C."/>
        </authorList>
    </citation>
    <scope>NUCLEOTIDE SEQUENCE [LARGE SCALE GENOMIC DNA]</scope>
    <source>
        <strain evidence="1 2">St545Mb</strain>
    </source>
</reference>
<gene>
    <name evidence="1" type="ORF">PV02_05530</name>
</gene>
<dbReference type="EMBL" id="JTEO01000004">
    <property type="protein sequence ID" value="MCQ6962596.1"/>
    <property type="molecule type" value="Genomic_DNA"/>
</dbReference>
<dbReference type="AlphaFoldDB" id="A0AAE3HA98"/>
<evidence type="ECO:0000313" key="1">
    <source>
        <dbReference type="EMBL" id="MCQ6962596.1"/>
    </source>
</evidence>
<sequence length="253" mass="27993">MRVNIFYSGEFGKRVIGNLVNSDSFCVACGDLCDHCRELRPGLGNIITGIFELRNDLPDFVEEPMEYMPEQVPACDLILAIDLNPDLLTVVPQLAEKSGAKGVIIPVDDSRVVPAGLAEQVKQQLEQRGIECECPKPFCALDLTGKKSIDDFVKLGFGKPVLKVDLGHADEIFTHAEVLRDAPCGSTWFVAKKLKWSDVKDYKETISGAHHSYPCTASMERDPQIGDTILHEAGYIIRKSAEEAMENASRKNR</sequence>
<dbReference type="InterPro" id="IPR003745">
    <property type="entry name" value="DUF166"/>
</dbReference>
<name>A0AAE3HA98_9EURY</name>
<comment type="caution">
    <text evidence="1">The sequence shown here is derived from an EMBL/GenBank/DDBJ whole genome shotgun (WGS) entry which is preliminary data.</text>
</comment>
<accession>A0AAE3HA98</accession>
<evidence type="ECO:0000313" key="2">
    <source>
        <dbReference type="Proteomes" id="UP001206983"/>
    </source>
</evidence>